<gene>
    <name evidence="1" type="ORF">Tco_0878152</name>
</gene>
<dbReference type="EMBL" id="BQNB010013718">
    <property type="protein sequence ID" value="GJT19446.1"/>
    <property type="molecule type" value="Genomic_DNA"/>
</dbReference>
<dbReference type="Proteomes" id="UP001151760">
    <property type="component" value="Unassembled WGS sequence"/>
</dbReference>
<protein>
    <recommendedName>
        <fullName evidence="3">Reverse transcriptase domain-containing protein</fullName>
    </recommendedName>
</protein>
<reference evidence="1" key="2">
    <citation type="submission" date="2022-01" db="EMBL/GenBank/DDBJ databases">
        <authorList>
            <person name="Yamashiro T."/>
            <person name="Shiraishi A."/>
            <person name="Satake H."/>
            <person name="Nakayama K."/>
        </authorList>
    </citation>
    <scope>NUCLEOTIDE SEQUENCE</scope>
</reference>
<name>A0ABQ5BX70_9ASTR</name>
<evidence type="ECO:0008006" key="3">
    <source>
        <dbReference type="Google" id="ProtNLM"/>
    </source>
</evidence>
<keyword evidence="2" id="KW-1185">Reference proteome</keyword>
<sequence>MSKTRQELNSVAIRQLIAQRVADAMTSYEANRNSINEAHNETSRSAGGVECAVCCCSYMEFLTCKPHNFKGREGAVGLTRWFKKMEVVFHISNCTENFQVNYVGCTLLDSALTWWNSYVKTIGLDDAY</sequence>
<evidence type="ECO:0000313" key="1">
    <source>
        <dbReference type="EMBL" id="GJT19446.1"/>
    </source>
</evidence>
<reference evidence="1" key="1">
    <citation type="journal article" date="2022" name="Int. J. Mol. Sci.">
        <title>Draft Genome of Tanacetum Coccineum: Genomic Comparison of Closely Related Tanacetum-Family Plants.</title>
        <authorList>
            <person name="Yamashiro T."/>
            <person name="Shiraishi A."/>
            <person name="Nakayama K."/>
            <person name="Satake H."/>
        </authorList>
    </citation>
    <scope>NUCLEOTIDE SEQUENCE</scope>
</reference>
<evidence type="ECO:0000313" key="2">
    <source>
        <dbReference type="Proteomes" id="UP001151760"/>
    </source>
</evidence>
<comment type="caution">
    <text evidence="1">The sequence shown here is derived from an EMBL/GenBank/DDBJ whole genome shotgun (WGS) entry which is preliminary data.</text>
</comment>
<proteinExistence type="predicted"/>
<organism evidence="1 2">
    <name type="scientific">Tanacetum coccineum</name>
    <dbReference type="NCBI Taxonomy" id="301880"/>
    <lineage>
        <taxon>Eukaryota</taxon>
        <taxon>Viridiplantae</taxon>
        <taxon>Streptophyta</taxon>
        <taxon>Embryophyta</taxon>
        <taxon>Tracheophyta</taxon>
        <taxon>Spermatophyta</taxon>
        <taxon>Magnoliopsida</taxon>
        <taxon>eudicotyledons</taxon>
        <taxon>Gunneridae</taxon>
        <taxon>Pentapetalae</taxon>
        <taxon>asterids</taxon>
        <taxon>campanulids</taxon>
        <taxon>Asterales</taxon>
        <taxon>Asteraceae</taxon>
        <taxon>Asteroideae</taxon>
        <taxon>Anthemideae</taxon>
        <taxon>Anthemidinae</taxon>
        <taxon>Tanacetum</taxon>
    </lineage>
</organism>
<accession>A0ABQ5BX70</accession>